<evidence type="ECO:0008006" key="3">
    <source>
        <dbReference type="Google" id="ProtNLM"/>
    </source>
</evidence>
<keyword evidence="2" id="KW-1185">Reference proteome</keyword>
<dbReference type="InterPro" id="IPR029044">
    <property type="entry name" value="Nucleotide-diphossugar_trans"/>
</dbReference>
<protein>
    <recommendedName>
        <fullName evidence="3">Glycosyltransferase 2-like domain-containing protein</fullName>
    </recommendedName>
</protein>
<proteinExistence type="predicted"/>
<reference evidence="1 2" key="1">
    <citation type="submission" date="2017-07" db="EMBL/GenBank/DDBJ databases">
        <title>Flavobacterium cyanobacteriorum sp. nov., isolated from cyanobacterial aggregates in a eutrophic lake.</title>
        <authorList>
            <person name="Cai H."/>
        </authorList>
    </citation>
    <scope>NUCLEOTIDE SEQUENCE [LARGE SCALE GENOMIC DNA]</scope>
    <source>
        <strain evidence="1 2">TH167</strain>
    </source>
</reference>
<name>A0A256A2R6_9FLAO</name>
<dbReference type="Proteomes" id="UP000216035">
    <property type="component" value="Unassembled WGS sequence"/>
</dbReference>
<evidence type="ECO:0000313" key="1">
    <source>
        <dbReference type="EMBL" id="OYQ47425.1"/>
    </source>
</evidence>
<accession>A0A256A2R6</accession>
<dbReference type="RefSeq" id="WP_094485306.1">
    <property type="nucleotide sequence ID" value="NZ_NOXX01000144.1"/>
</dbReference>
<gene>
    <name evidence="1" type="ORF">CHX27_03095</name>
</gene>
<dbReference type="AlphaFoldDB" id="A0A256A2R6"/>
<organism evidence="1 2">
    <name type="scientific">Flavobacterium aurantiibacter</name>
    <dbReference type="NCBI Taxonomy" id="2023067"/>
    <lineage>
        <taxon>Bacteria</taxon>
        <taxon>Pseudomonadati</taxon>
        <taxon>Bacteroidota</taxon>
        <taxon>Flavobacteriia</taxon>
        <taxon>Flavobacteriales</taxon>
        <taxon>Flavobacteriaceae</taxon>
        <taxon>Flavobacterium</taxon>
    </lineage>
</organism>
<dbReference type="OrthoDB" id="9204584at2"/>
<sequence length="303" mass="35229">MSKKFLYLVQGRKVNVLKYHSLQNEESDLVVATFDEEVSMDEMALFKSFFIPKTTWAEGRNIQYEFAKSISNSYEYYIFLDDDVVFESGSFPEFQELLLKYKPAVGFPLMDVAYNRGLYDKRAEVQHIQVIDQQFQAYSASAFSNSITMPLVTDFDSESWWYACEINSYLLFMENVGHLAQFNQMRVANVGHVWNAEAAQAYESDSIYRGGVTENGLEKVRAYIRAKHKNIQAFKYSLFHLKGKPKISKQQLAANNFETLVKYLFSIQLKKAWKALNLQLRARSHRYPSHLIVRKTAFKAKKL</sequence>
<dbReference type="SUPFAM" id="SSF53448">
    <property type="entry name" value="Nucleotide-diphospho-sugar transferases"/>
    <property type="match status" value="1"/>
</dbReference>
<comment type="caution">
    <text evidence="1">The sequence shown here is derived from an EMBL/GenBank/DDBJ whole genome shotgun (WGS) entry which is preliminary data.</text>
</comment>
<dbReference type="EMBL" id="NOXX01000144">
    <property type="protein sequence ID" value="OYQ47425.1"/>
    <property type="molecule type" value="Genomic_DNA"/>
</dbReference>
<evidence type="ECO:0000313" key="2">
    <source>
        <dbReference type="Proteomes" id="UP000216035"/>
    </source>
</evidence>